<keyword evidence="2" id="KW-0812">Transmembrane</keyword>
<dbReference type="SUPFAM" id="SSF53474">
    <property type="entry name" value="alpha/beta-Hydrolases"/>
    <property type="match status" value="1"/>
</dbReference>
<sequence>MFLRRFFGSFISKIIMPAQRLYPAAPHDPANQSYSDSISSHLKLIKSSGNAQIGVRQFCSTDKLKITPDTKVILHAFGNADCVENHQFELQETSLSYKETIVTSMNFRNVGKSQGSVSSEKDWVDDAVAVINHYRSLGIPLKNILLNGHSLGGAILTMAASTIYKEELATLQKSKKTITDNDKNECSPRLINNRSFSTLADEIMVSILHGLGTGLLTGIIYGLLATLFVTTSTAWIIGGALLASGLIYPQIPEFFFRPILNTVLWLSFGRMDAFSAYQALPNEAKDYIIAKDDGVICERATIHYRLKSQRKTQKKELKKEISNTSDENEKVSLHARLLNIKDCKLRFAADNSISVEAHNCPMNYLKTFHKLRDGTTPNNHQTSGDIVMNNKCRKLLKI</sequence>
<gene>
    <name evidence="4" type="ORF">CC99x_003535</name>
    <name evidence="3" type="ORF">CC99x_02277</name>
</gene>
<dbReference type="GO" id="GO:0016787">
    <property type="term" value="F:hydrolase activity"/>
    <property type="evidence" value="ECO:0007669"/>
    <property type="project" value="UniProtKB-KW"/>
</dbReference>
<dbReference type="EMBL" id="LKHV01000015">
    <property type="protein sequence ID" value="KRG17532.1"/>
    <property type="molecule type" value="Genomic_DNA"/>
</dbReference>
<name>A0A0Q9Y9Z8_9GAMM</name>
<dbReference type="OrthoDB" id="5644263at2"/>
<proteinExistence type="predicted"/>
<evidence type="ECO:0000256" key="2">
    <source>
        <dbReference type="SAM" id="Phobius"/>
    </source>
</evidence>
<reference evidence="4" key="2">
    <citation type="journal article" date="2016" name="Genome Announc.">
        <title>Draft Genome Sequences of Two Novel Amoeba-Resistant Intranuclear Bacteria, 'Candidatus Berkiella cookevillensis' and 'Candidatus Berkiella aquae'.</title>
        <authorList>
            <person name="Mehari Y.T."/>
            <person name="Arivett B.A."/>
            <person name="Farone A.L."/>
            <person name="Gunderson J.H."/>
            <person name="Farone M.B."/>
        </authorList>
    </citation>
    <scope>NUCLEOTIDE SEQUENCE</scope>
    <source>
        <strain evidence="4">CC99</strain>
    </source>
</reference>
<feature type="transmembrane region" description="Helical" evidence="2">
    <location>
        <begin position="203"/>
        <end position="221"/>
    </location>
</feature>
<accession>A0A0Q9Y9Z8</accession>
<dbReference type="Gene3D" id="3.40.50.1820">
    <property type="entry name" value="alpha/beta hydrolase"/>
    <property type="match status" value="1"/>
</dbReference>
<dbReference type="EMBL" id="LKHV02000001">
    <property type="protein sequence ID" value="MCS5707970.1"/>
    <property type="molecule type" value="Genomic_DNA"/>
</dbReference>
<evidence type="ECO:0000256" key="1">
    <source>
        <dbReference type="SAM" id="Coils"/>
    </source>
</evidence>
<dbReference type="InterPro" id="IPR029058">
    <property type="entry name" value="AB_hydrolase_fold"/>
</dbReference>
<organism evidence="3">
    <name type="scientific">Candidatus Berkiella cookevillensis</name>
    <dbReference type="NCBI Taxonomy" id="437022"/>
    <lineage>
        <taxon>Bacteria</taxon>
        <taxon>Pseudomonadati</taxon>
        <taxon>Pseudomonadota</taxon>
        <taxon>Gammaproteobacteria</taxon>
        <taxon>Candidatus Berkiellales</taxon>
        <taxon>Candidatus Berkiellaceae</taxon>
        <taxon>Candidatus Berkiella</taxon>
    </lineage>
</organism>
<protein>
    <submittedName>
        <fullName evidence="4">Alpha/beta hydrolase</fullName>
    </submittedName>
</protein>
<keyword evidence="2" id="KW-0472">Membrane</keyword>
<dbReference type="AlphaFoldDB" id="A0A0Q9Y9Z8"/>
<keyword evidence="1" id="KW-0175">Coiled coil</keyword>
<feature type="coiled-coil region" evidence="1">
    <location>
        <begin position="307"/>
        <end position="334"/>
    </location>
</feature>
<reference evidence="4" key="3">
    <citation type="submission" date="2021-06" db="EMBL/GenBank/DDBJ databases">
        <title>Genomic Description and Analysis of Intracellular Bacteria, Candidatus Berkiella cookevillensis and Candidatus Berkiella aquae.</title>
        <authorList>
            <person name="Kidane D.T."/>
            <person name="Mehari Y.T."/>
            <person name="Rice F.C."/>
            <person name="Arivett B.A."/>
            <person name="Farone A.L."/>
            <person name="Berk S.G."/>
            <person name="Farone M.B."/>
        </authorList>
    </citation>
    <scope>NUCLEOTIDE SEQUENCE</scope>
    <source>
        <strain evidence="4">CC99</strain>
    </source>
</reference>
<feature type="transmembrane region" description="Helical" evidence="2">
    <location>
        <begin position="227"/>
        <end position="248"/>
    </location>
</feature>
<dbReference type="Proteomes" id="UP000051494">
    <property type="component" value="Unassembled WGS sequence"/>
</dbReference>
<dbReference type="RefSeq" id="WP_057625372.1">
    <property type="nucleotide sequence ID" value="NZ_LKHV02000001.1"/>
</dbReference>
<evidence type="ECO:0000313" key="3">
    <source>
        <dbReference type="EMBL" id="KRG17532.1"/>
    </source>
</evidence>
<keyword evidence="2" id="KW-1133">Transmembrane helix</keyword>
<comment type="caution">
    <text evidence="3">The sequence shown here is derived from an EMBL/GenBank/DDBJ whole genome shotgun (WGS) entry which is preliminary data.</text>
</comment>
<keyword evidence="5" id="KW-1185">Reference proteome</keyword>
<evidence type="ECO:0000313" key="5">
    <source>
        <dbReference type="Proteomes" id="UP000051494"/>
    </source>
</evidence>
<evidence type="ECO:0000313" key="4">
    <source>
        <dbReference type="EMBL" id="MCS5707970.1"/>
    </source>
</evidence>
<dbReference type="STRING" id="437022.CC99x_02277"/>
<keyword evidence="4" id="KW-0378">Hydrolase</keyword>
<reference evidence="3" key="1">
    <citation type="submission" date="2015-09" db="EMBL/GenBank/DDBJ databases">
        <title>Draft Genome Sequences of Two Novel Amoeba-resistant Intranuclear Bacteria, Candidatus Berkiella cookevillensis and Candidatus Berkiella aquae.</title>
        <authorList>
            <person name="Mehari Y.T."/>
            <person name="Arivett B.A."/>
            <person name="Farone A.L."/>
            <person name="Gunderson J.H."/>
            <person name="Farone M.B."/>
        </authorList>
    </citation>
    <scope>NUCLEOTIDE SEQUENCE [LARGE SCALE GENOMIC DNA]</scope>
    <source>
        <strain evidence="3">CC99</strain>
    </source>
</reference>